<dbReference type="PANTHER" id="PTHR30146:SF148">
    <property type="entry name" value="HTH-TYPE TRANSCRIPTIONAL REPRESSOR PURR-RELATED"/>
    <property type="match status" value="1"/>
</dbReference>
<dbReference type="SUPFAM" id="SSF53822">
    <property type="entry name" value="Periplasmic binding protein-like I"/>
    <property type="match status" value="1"/>
</dbReference>
<dbReference type="GO" id="GO:0000976">
    <property type="term" value="F:transcription cis-regulatory region binding"/>
    <property type="evidence" value="ECO:0007669"/>
    <property type="project" value="TreeGrafter"/>
</dbReference>
<evidence type="ECO:0000313" key="7">
    <source>
        <dbReference type="EMBL" id="SDT28056.1"/>
    </source>
</evidence>
<dbReference type="CDD" id="cd06267">
    <property type="entry name" value="PBP1_LacI_sugar_binding-like"/>
    <property type="match status" value="1"/>
</dbReference>
<evidence type="ECO:0000256" key="2">
    <source>
        <dbReference type="ARBA" id="ARBA00023015"/>
    </source>
</evidence>
<evidence type="ECO:0000256" key="4">
    <source>
        <dbReference type="ARBA" id="ARBA00023163"/>
    </source>
</evidence>
<dbReference type="InterPro" id="IPR046335">
    <property type="entry name" value="LacI/GalR-like_sensor"/>
</dbReference>
<dbReference type="PROSITE" id="PS00356">
    <property type="entry name" value="HTH_LACI_1"/>
    <property type="match status" value="1"/>
</dbReference>
<gene>
    <name evidence="6" type="ORF">BCL57_001058</name>
    <name evidence="7" type="ORF">SAMN04489721_2982</name>
</gene>
<proteinExistence type="predicted"/>
<dbReference type="EMBL" id="SODL02000002">
    <property type="protein sequence ID" value="MCP2366904.1"/>
    <property type="molecule type" value="Genomic_DNA"/>
</dbReference>
<dbReference type="STRING" id="589382.SAMN04489721_2982"/>
<dbReference type="Gene3D" id="1.10.260.40">
    <property type="entry name" value="lambda repressor-like DNA-binding domains"/>
    <property type="match status" value="1"/>
</dbReference>
<keyword evidence="1" id="KW-0678">Repressor</keyword>
<reference evidence="6" key="3">
    <citation type="submission" date="2022-06" db="EMBL/GenBank/DDBJ databases">
        <title>Genomic Encyclopedia of Type Strains, Phase III (KMG-III): the genomes of soil and plant-associated and newly described type strains.</title>
        <authorList>
            <person name="Whitman W."/>
        </authorList>
    </citation>
    <scope>NUCLEOTIDE SEQUENCE</scope>
    <source>
        <strain evidence="6">CPCC 202695</strain>
    </source>
</reference>
<keyword evidence="2" id="KW-0805">Transcription regulation</keyword>
<dbReference type="PROSITE" id="PS50932">
    <property type="entry name" value="HTH_LACI_2"/>
    <property type="match status" value="1"/>
</dbReference>
<keyword evidence="3" id="KW-0238">DNA-binding</keyword>
<evidence type="ECO:0000313" key="8">
    <source>
        <dbReference type="Proteomes" id="UP000199482"/>
    </source>
</evidence>
<dbReference type="Pfam" id="PF00356">
    <property type="entry name" value="LacI"/>
    <property type="match status" value="1"/>
</dbReference>
<keyword evidence="9" id="KW-1185">Reference proteome</keyword>
<protein>
    <submittedName>
        <fullName evidence="6">LacI family transcriptional regulator</fullName>
    </submittedName>
    <submittedName>
        <fullName evidence="7">Transcriptional regulator, LacI family</fullName>
    </submittedName>
</protein>
<dbReference type="Proteomes" id="UP000199482">
    <property type="component" value="Chromosome I"/>
</dbReference>
<sequence length="372" mass="38777">MSEAGNGRHGNGRHEVTVADVAAAAKVSKATAARALGDYGAVSEAVRDRVQAAAEELGYRPNALARTMSTGRSNTLGIVVGDIENPFFAQATRGASDVANAAGFDLILSNSDEDGDTEAKAIGVQLAKRVDGMLVAPASSVDVENLRTIVAAGRPLVLFDRAAPSLEVDTVIAANRTGARQLTGLLTAAGHRRIAFISTIAHPDGYRLGDVLGSTSVAERVDGFVSALDDAGVPDPARFVHLNARREGVEHLARRLLEDHEAGITAVVASDSLIALAVFRVARALGRNIPGDLSLVAFDDADWTGATTPAITVMAQPIHEIGAEAARLLIQRIGGDGRPPVTRVLDQHLIARESIAPPIDGETRPVAGSRTL</sequence>
<evidence type="ECO:0000313" key="9">
    <source>
        <dbReference type="Proteomes" id="UP000893823"/>
    </source>
</evidence>
<dbReference type="RefSeq" id="WP_166670914.1">
    <property type="nucleotide sequence ID" value="NZ_BMDN01000002.1"/>
</dbReference>
<name>A0A1H1Z4F3_9MICO</name>
<reference evidence="7" key="1">
    <citation type="submission" date="2016-10" db="EMBL/GenBank/DDBJ databases">
        <authorList>
            <person name="de Groot N.N."/>
        </authorList>
    </citation>
    <scope>NUCLEOTIDE SEQUENCE [LARGE SCALE GENOMIC DNA]</scope>
    <source>
        <strain evidence="7">CPCC 202695</strain>
    </source>
</reference>
<dbReference type="EMBL" id="LT629755">
    <property type="protein sequence ID" value="SDT28056.1"/>
    <property type="molecule type" value="Genomic_DNA"/>
</dbReference>
<dbReference type="PANTHER" id="PTHR30146">
    <property type="entry name" value="LACI-RELATED TRANSCRIPTIONAL REPRESSOR"/>
    <property type="match status" value="1"/>
</dbReference>
<evidence type="ECO:0000256" key="1">
    <source>
        <dbReference type="ARBA" id="ARBA00022491"/>
    </source>
</evidence>
<organism evidence="7 8">
    <name type="scientific">Agromyces flavus</name>
    <dbReference type="NCBI Taxonomy" id="589382"/>
    <lineage>
        <taxon>Bacteria</taxon>
        <taxon>Bacillati</taxon>
        <taxon>Actinomycetota</taxon>
        <taxon>Actinomycetes</taxon>
        <taxon>Micrococcales</taxon>
        <taxon>Microbacteriaceae</taxon>
        <taxon>Agromyces</taxon>
    </lineage>
</organism>
<evidence type="ECO:0000313" key="6">
    <source>
        <dbReference type="EMBL" id="MCP2366904.1"/>
    </source>
</evidence>
<dbReference type="Pfam" id="PF13377">
    <property type="entry name" value="Peripla_BP_3"/>
    <property type="match status" value="1"/>
</dbReference>
<dbReference type="Gene3D" id="3.40.50.2300">
    <property type="match status" value="2"/>
</dbReference>
<dbReference type="GO" id="GO:0003700">
    <property type="term" value="F:DNA-binding transcription factor activity"/>
    <property type="evidence" value="ECO:0007669"/>
    <property type="project" value="TreeGrafter"/>
</dbReference>
<accession>A0A1H1Z4F3</accession>
<feature type="domain" description="HTH lacI-type" evidence="5">
    <location>
        <begin position="16"/>
        <end position="70"/>
    </location>
</feature>
<evidence type="ECO:0000256" key="3">
    <source>
        <dbReference type="ARBA" id="ARBA00023125"/>
    </source>
</evidence>
<dbReference type="InterPro" id="IPR000843">
    <property type="entry name" value="HTH_LacI"/>
</dbReference>
<dbReference type="InterPro" id="IPR010982">
    <property type="entry name" value="Lambda_DNA-bd_dom_sf"/>
</dbReference>
<dbReference type="InterPro" id="IPR028082">
    <property type="entry name" value="Peripla_BP_I"/>
</dbReference>
<dbReference type="Proteomes" id="UP000893823">
    <property type="component" value="Unassembled WGS sequence"/>
</dbReference>
<dbReference type="SUPFAM" id="SSF47413">
    <property type="entry name" value="lambda repressor-like DNA-binding domains"/>
    <property type="match status" value="1"/>
</dbReference>
<reference evidence="8" key="2">
    <citation type="submission" date="2016-10" db="EMBL/GenBank/DDBJ databases">
        <authorList>
            <person name="Varghese N."/>
            <person name="Submissions S."/>
        </authorList>
    </citation>
    <scope>NUCLEOTIDE SEQUENCE [LARGE SCALE GENOMIC DNA]</scope>
    <source>
        <strain evidence="8">CPCC 202695</strain>
    </source>
</reference>
<dbReference type="AlphaFoldDB" id="A0A1H1Z4F3"/>
<keyword evidence="4" id="KW-0804">Transcription</keyword>
<evidence type="ECO:0000259" key="5">
    <source>
        <dbReference type="PROSITE" id="PS50932"/>
    </source>
</evidence>
<dbReference type="SMART" id="SM00354">
    <property type="entry name" value="HTH_LACI"/>
    <property type="match status" value="1"/>
</dbReference>
<dbReference type="CDD" id="cd01392">
    <property type="entry name" value="HTH_LacI"/>
    <property type="match status" value="1"/>
</dbReference>